<feature type="signal peptide" evidence="1">
    <location>
        <begin position="1"/>
        <end position="21"/>
    </location>
</feature>
<sequence>MTKTIFLAFLFILATTAALQAQSKSDKIKTLLKLTGSADIGTQVSKQMIAALKTNMKSVPEGFWDAFEQEINAENLIERIIPIYEKYYSEKDIDGLITFYQSDLGKKVTATLPTIMQESMQIGQTWGKEIAERAIKKLKEQNPDGHQH</sequence>
<proteinExistence type="predicted"/>
<dbReference type="Proteomes" id="UP000283433">
    <property type="component" value="Unassembled WGS sequence"/>
</dbReference>
<evidence type="ECO:0000313" key="3">
    <source>
        <dbReference type="EMBL" id="RKD15318.1"/>
    </source>
</evidence>
<dbReference type="EMBL" id="MBTA01000025">
    <property type="protein sequence ID" value="RKD15318.1"/>
    <property type="molecule type" value="Genomic_DNA"/>
</dbReference>
<gene>
    <name evidence="3" type="ORF">BCY91_07120</name>
</gene>
<accession>A0A419S5D0</accession>
<keyword evidence="1" id="KW-0732">Signal</keyword>
<feature type="domain" description="DUF2059" evidence="2">
    <location>
        <begin position="75"/>
        <end position="132"/>
    </location>
</feature>
<evidence type="ECO:0000313" key="4">
    <source>
        <dbReference type="Proteomes" id="UP000283433"/>
    </source>
</evidence>
<comment type="caution">
    <text evidence="3">The sequence shown here is derived from an EMBL/GenBank/DDBJ whole genome shotgun (WGS) entry which is preliminary data.</text>
</comment>
<evidence type="ECO:0000256" key="1">
    <source>
        <dbReference type="SAM" id="SignalP"/>
    </source>
</evidence>
<feature type="chain" id="PRO_5019094379" description="DUF2059 domain-containing protein" evidence="1">
    <location>
        <begin position="22"/>
        <end position="148"/>
    </location>
</feature>
<protein>
    <recommendedName>
        <fullName evidence="2">DUF2059 domain-containing protein</fullName>
    </recommendedName>
</protein>
<dbReference type="InterPro" id="IPR018637">
    <property type="entry name" value="DUF2059"/>
</dbReference>
<keyword evidence="4" id="KW-1185">Reference proteome</keyword>
<evidence type="ECO:0000259" key="2">
    <source>
        <dbReference type="Pfam" id="PF09832"/>
    </source>
</evidence>
<dbReference type="AlphaFoldDB" id="A0A419S5D0"/>
<dbReference type="Pfam" id="PF09832">
    <property type="entry name" value="DUF2059"/>
    <property type="match status" value="1"/>
</dbReference>
<organism evidence="3 4">
    <name type="scientific">Pelobium manganitolerans</name>
    <dbReference type="NCBI Taxonomy" id="1842495"/>
    <lineage>
        <taxon>Bacteria</taxon>
        <taxon>Pseudomonadati</taxon>
        <taxon>Bacteroidota</taxon>
        <taxon>Sphingobacteriia</taxon>
        <taxon>Sphingobacteriales</taxon>
        <taxon>Sphingobacteriaceae</taxon>
        <taxon>Pelobium</taxon>
    </lineage>
</organism>
<reference evidence="3 4" key="1">
    <citation type="submission" date="2016-07" db="EMBL/GenBank/DDBJ databases">
        <title>Genome of Pelobium manganitolerans.</title>
        <authorList>
            <person name="Wu S."/>
            <person name="Wang G."/>
        </authorList>
    </citation>
    <scope>NUCLEOTIDE SEQUENCE [LARGE SCALE GENOMIC DNA]</scope>
    <source>
        <strain evidence="3 4">YS-25</strain>
    </source>
</reference>
<name>A0A419S5D0_9SPHI</name>